<sequence length="57" mass="5943">MYPTIRKKIDEESSSNGASGKYPSVGLVIGATGIVGMSLVEILPLPDTPEGPWKVVG</sequence>
<reference evidence="2 3" key="1">
    <citation type="journal article" date="2022" name="Nat. Plants">
        <title>Genomes of leafy and leafless Platanthera orchids illuminate the evolution of mycoheterotrophy.</title>
        <authorList>
            <person name="Li M.H."/>
            <person name="Liu K.W."/>
            <person name="Li Z."/>
            <person name="Lu H.C."/>
            <person name="Ye Q.L."/>
            <person name="Zhang D."/>
            <person name="Wang J.Y."/>
            <person name="Li Y.F."/>
            <person name="Zhong Z.M."/>
            <person name="Liu X."/>
            <person name="Yu X."/>
            <person name="Liu D.K."/>
            <person name="Tu X.D."/>
            <person name="Liu B."/>
            <person name="Hao Y."/>
            <person name="Liao X.Y."/>
            <person name="Jiang Y.T."/>
            <person name="Sun W.H."/>
            <person name="Chen J."/>
            <person name="Chen Y.Q."/>
            <person name="Ai Y."/>
            <person name="Zhai J.W."/>
            <person name="Wu S.S."/>
            <person name="Zhou Z."/>
            <person name="Hsiao Y.Y."/>
            <person name="Wu W.L."/>
            <person name="Chen Y.Y."/>
            <person name="Lin Y.F."/>
            <person name="Hsu J.L."/>
            <person name="Li C.Y."/>
            <person name="Wang Z.W."/>
            <person name="Zhao X."/>
            <person name="Zhong W.Y."/>
            <person name="Ma X.K."/>
            <person name="Ma L."/>
            <person name="Huang J."/>
            <person name="Chen G.Z."/>
            <person name="Huang M.Z."/>
            <person name="Huang L."/>
            <person name="Peng D.H."/>
            <person name="Luo Y.B."/>
            <person name="Zou S.Q."/>
            <person name="Chen S.P."/>
            <person name="Lan S."/>
            <person name="Tsai W.C."/>
            <person name="Van de Peer Y."/>
            <person name="Liu Z.J."/>
        </authorList>
    </citation>
    <scope>NUCLEOTIDE SEQUENCE [LARGE SCALE GENOMIC DNA]</scope>
    <source>
        <strain evidence="2">Lor287</strain>
    </source>
</reference>
<protein>
    <submittedName>
        <fullName evidence="2">Uncharacterized protein</fullName>
    </submittedName>
</protein>
<name>A0AAP0GGU7_9ASPA</name>
<accession>A0AAP0GGU7</accession>
<proteinExistence type="predicted"/>
<dbReference type="EMBL" id="JBBWWQ010000001">
    <property type="protein sequence ID" value="KAK8958021.1"/>
    <property type="molecule type" value="Genomic_DNA"/>
</dbReference>
<dbReference type="Proteomes" id="UP001418222">
    <property type="component" value="Unassembled WGS sequence"/>
</dbReference>
<evidence type="ECO:0000256" key="1">
    <source>
        <dbReference type="SAM" id="MobiDB-lite"/>
    </source>
</evidence>
<feature type="region of interest" description="Disordered" evidence="1">
    <location>
        <begin position="1"/>
        <end position="22"/>
    </location>
</feature>
<organism evidence="2 3">
    <name type="scientific">Platanthera zijinensis</name>
    <dbReference type="NCBI Taxonomy" id="2320716"/>
    <lineage>
        <taxon>Eukaryota</taxon>
        <taxon>Viridiplantae</taxon>
        <taxon>Streptophyta</taxon>
        <taxon>Embryophyta</taxon>
        <taxon>Tracheophyta</taxon>
        <taxon>Spermatophyta</taxon>
        <taxon>Magnoliopsida</taxon>
        <taxon>Liliopsida</taxon>
        <taxon>Asparagales</taxon>
        <taxon>Orchidaceae</taxon>
        <taxon>Orchidoideae</taxon>
        <taxon>Orchideae</taxon>
        <taxon>Orchidinae</taxon>
        <taxon>Platanthera</taxon>
    </lineage>
</organism>
<comment type="caution">
    <text evidence="2">The sequence shown here is derived from an EMBL/GenBank/DDBJ whole genome shotgun (WGS) entry which is preliminary data.</text>
</comment>
<dbReference type="Gene3D" id="3.40.50.720">
    <property type="entry name" value="NAD(P)-binding Rossmann-like Domain"/>
    <property type="match status" value="1"/>
</dbReference>
<keyword evidence="3" id="KW-1185">Reference proteome</keyword>
<gene>
    <name evidence="2" type="ORF">KSP39_PZI000817</name>
</gene>
<dbReference type="AlphaFoldDB" id="A0AAP0GGU7"/>
<evidence type="ECO:0000313" key="2">
    <source>
        <dbReference type="EMBL" id="KAK8958021.1"/>
    </source>
</evidence>
<evidence type="ECO:0000313" key="3">
    <source>
        <dbReference type="Proteomes" id="UP001418222"/>
    </source>
</evidence>